<protein>
    <submittedName>
        <fullName evidence="1">Uncharacterized protein</fullName>
    </submittedName>
</protein>
<dbReference type="RefSeq" id="WP_304374708.1">
    <property type="nucleotide sequence ID" value="NZ_JAUOZU010000001.1"/>
</dbReference>
<gene>
    <name evidence="1" type="ORF">Q4481_02655</name>
</gene>
<name>A0ABT8YGN2_9HYPH</name>
<organism evidence="1 2">
    <name type="scientific">Rhizobium alvei</name>
    <dbReference type="NCBI Taxonomy" id="1132659"/>
    <lineage>
        <taxon>Bacteria</taxon>
        <taxon>Pseudomonadati</taxon>
        <taxon>Pseudomonadota</taxon>
        <taxon>Alphaproteobacteria</taxon>
        <taxon>Hyphomicrobiales</taxon>
        <taxon>Rhizobiaceae</taxon>
        <taxon>Rhizobium/Agrobacterium group</taxon>
        <taxon>Rhizobium</taxon>
    </lineage>
</organism>
<reference evidence="1" key="2">
    <citation type="submission" date="2023-07" db="EMBL/GenBank/DDBJ databases">
        <authorList>
            <person name="Shen H."/>
        </authorList>
    </citation>
    <scope>NUCLEOTIDE SEQUENCE</scope>
    <source>
        <strain evidence="1">TNR-22</strain>
    </source>
</reference>
<evidence type="ECO:0000313" key="2">
    <source>
        <dbReference type="Proteomes" id="UP001174932"/>
    </source>
</evidence>
<evidence type="ECO:0000313" key="1">
    <source>
        <dbReference type="EMBL" id="MDO6962839.1"/>
    </source>
</evidence>
<proteinExistence type="predicted"/>
<dbReference type="Proteomes" id="UP001174932">
    <property type="component" value="Unassembled WGS sequence"/>
</dbReference>
<keyword evidence="2" id="KW-1185">Reference proteome</keyword>
<dbReference type="EMBL" id="JAUOZU010000001">
    <property type="protein sequence ID" value="MDO6962839.1"/>
    <property type="molecule type" value="Genomic_DNA"/>
</dbReference>
<accession>A0ABT8YGN2</accession>
<comment type="caution">
    <text evidence="1">The sequence shown here is derived from an EMBL/GenBank/DDBJ whole genome shotgun (WGS) entry which is preliminary data.</text>
</comment>
<sequence length="60" mass="6464">MTLFVRDLPHSDTVNGSVVSSCSDCNACSEGAGCLDWKALAEIEGVTLKRPQAERPGERR</sequence>
<reference evidence="1" key="1">
    <citation type="journal article" date="2015" name="Int. J. Syst. Evol. Microbiol.">
        <title>Rhizobium alvei sp. nov., isolated from a freshwater river.</title>
        <authorList>
            <person name="Sheu S.Y."/>
            <person name="Huang H.W."/>
            <person name="Young C.C."/>
            <person name="Chen W.M."/>
        </authorList>
    </citation>
    <scope>NUCLEOTIDE SEQUENCE</scope>
    <source>
        <strain evidence="1">TNR-22</strain>
    </source>
</reference>